<evidence type="ECO:0008006" key="4">
    <source>
        <dbReference type="Google" id="ProtNLM"/>
    </source>
</evidence>
<dbReference type="PANTHER" id="PTHR47877:SF3">
    <property type="entry name" value="LATE EMBRYOGENESIS ABUNDANT DOMAIN-CONTAINING PROTEIN _ LEA DOMAIN-CONTAINING PROTEIN"/>
    <property type="match status" value="1"/>
</dbReference>
<proteinExistence type="predicted"/>
<name>A0ABP0Y2T0_9ROSI</name>
<feature type="region of interest" description="Disordered" evidence="1">
    <location>
        <begin position="1"/>
        <end position="239"/>
    </location>
</feature>
<gene>
    <name evidence="2" type="ORF">CITCOLO1_LOCUS6499</name>
</gene>
<feature type="compositionally biased region" description="Basic and acidic residues" evidence="1">
    <location>
        <begin position="402"/>
        <end position="436"/>
    </location>
</feature>
<dbReference type="EMBL" id="OZ021736">
    <property type="protein sequence ID" value="CAK9314734.1"/>
    <property type="molecule type" value="Genomic_DNA"/>
</dbReference>
<evidence type="ECO:0000313" key="2">
    <source>
        <dbReference type="EMBL" id="CAK9314734.1"/>
    </source>
</evidence>
<organism evidence="2 3">
    <name type="scientific">Citrullus colocynthis</name>
    <name type="common">colocynth</name>
    <dbReference type="NCBI Taxonomy" id="252529"/>
    <lineage>
        <taxon>Eukaryota</taxon>
        <taxon>Viridiplantae</taxon>
        <taxon>Streptophyta</taxon>
        <taxon>Embryophyta</taxon>
        <taxon>Tracheophyta</taxon>
        <taxon>Spermatophyta</taxon>
        <taxon>Magnoliopsida</taxon>
        <taxon>eudicotyledons</taxon>
        <taxon>Gunneridae</taxon>
        <taxon>Pentapetalae</taxon>
        <taxon>rosids</taxon>
        <taxon>fabids</taxon>
        <taxon>Cucurbitales</taxon>
        <taxon>Cucurbitaceae</taxon>
        <taxon>Benincaseae</taxon>
        <taxon>Citrullus</taxon>
    </lineage>
</organism>
<dbReference type="PANTHER" id="PTHR47877">
    <property type="entry name" value="LATE EMBRYOGENESIS ABUNDANT DOMAIN-CONTAINING PROTEIN / LEA DOMAIN-CONTAINING PROTEIN"/>
    <property type="match status" value="1"/>
</dbReference>
<feature type="compositionally biased region" description="Basic and acidic residues" evidence="1">
    <location>
        <begin position="212"/>
        <end position="229"/>
    </location>
</feature>
<feature type="compositionally biased region" description="Basic and acidic residues" evidence="1">
    <location>
        <begin position="43"/>
        <end position="63"/>
    </location>
</feature>
<feature type="compositionally biased region" description="Basic and acidic residues" evidence="1">
    <location>
        <begin position="72"/>
        <end position="94"/>
    </location>
</feature>
<reference evidence="2 3" key="1">
    <citation type="submission" date="2024-03" db="EMBL/GenBank/DDBJ databases">
        <authorList>
            <person name="Gkanogiannis A."/>
            <person name="Becerra Lopez-Lavalle L."/>
        </authorList>
    </citation>
    <scope>NUCLEOTIDE SEQUENCE [LARGE SCALE GENOMIC DNA]</scope>
</reference>
<feature type="compositionally biased region" description="Basic and acidic residues" evidence="1">
    <location>
        <begin position="102"/>
        <end position="160"/>
    </location>
</feature>
<keyword evidence="3" id="KW-1185">Reference proteome</keyword>
<evidence type="ECO:0000313" key="3">
    <source>
        <dbReference type="Proteomes" id="UP001642487"/>
    </source>
</evidence>
<evidence type="ECO:0000256" key="1">
    <source>
        <dbReference type="SAM" id="MobiDB-lite"/>
    </source>
</evidence>
<sequence>MAAEQLSRRDNTTKEREIQVEKERVPQLTSHFEAIAVQGKATPPEKTEEKQRSGASGERKEAHGTSIAKGELPGREEERQKFEGGSGKPDETHELAAQFESLAEKVRDKRETDTENERQRQARADKEKIAAHEREQRESRTREEQRISKQRHSEQAKGEEGEIGTRQNPPSLEEISNFRAVAQEKSNEAIRAAKERYDKANKESLNQGVGGRTEESEQRETEEAEKNRVEGGSQRTGLETVKETLTSAAKTAKDYTVPVAEKAKDYTVQKAVEAKDITVSAGQTTAHYLGEKAVAAKDVAVESGKVAAEYAGKAAEDLKDKAVVAGWSTAHYSCDTAVEGTKTAARLVKGAAEYAGAIAAKPLSAAKNIAESTGESVKDYTARKKEEAEREAMYKTREKETMYEKTKETFERGKEEVKERGERGEEKRVEEGRDDGGILGAIGETIYEIAQTTKEIVIGGGDESGKQSTLGFELGQEEGEAKEEQYRTATTTRKEHKT</sequence>
<protein>
    <recommendedName>
        <fullName evidence="4">Seed biotin-containing protein SBP65</fullName>
    </recommendedName>
</protein>
<feature type="region of interest" description="Disordered" evidence="1">
    <location>
        <begin position="402"/>
        <end position="437"/>
    </location>
</feature>
<feature type="region of interest" description="Disordered" evidence="1">
    <location>
        <begin position="460"/>
        <end position="498"/>
    </location>
</feature>
<feature type="compositionally biased region" description="Basic and acidic residues" evidence="1">
    <location>
        <begin position="185"/>
        <end position="202"/>
    </location>
</feature>
<accession>A0ABP0Y2T0</accession>
<feature type="compositionally biased region" description="Basic and acidic residues" evidence="1">
    <location>
        <begin position="1"/>
        <end position="25"/>
    </location>
</feature>
<dbReference type="Proteomes" id="UP001642487">
    <property type="component" value="Chromosome 2"/>
</dbReference>